<keyword evidence="11 12" id="KW-0324">Glycolysis</keyword>
<dbReference type="EMBL" id="UGSZ01000001">
    <property type="protein sequence ID" value="SUB56349.1"/>
    <property type="molecule type" value="Genomic_DNA"/>
</dbReference>
<comment type="similarity">
    <text evidence="3 12 15">Belongs to the phosphoglycerate kinase family.</text>
</comment>
<evidence type="ECO:0000313" key="18">
    <source>
        <dbReference type="Proteomes" id="UP000255517"/>
    </source>
</evidence>
<comment type="subunit">
    <text evidence="4 12">Monomer.</text>
</comment>
<evidence type="ECO:0000256" key="16">
    <source>
        <dbReference type="SAM" id="Coils"/>
    </source>
</evidence>
<evidence type="ECO:0000256" key="6">
    <source>
        <dbReference type="ARBA" id="ARBA00016471"/>
    </source>
</evidence>
<evidence type="ECO:0000256" key="8">
    <source>
        <dbReference type="ARBA" id="ARBA00022741"/>
    </source>
</evidence>
<dbReference type="GO" id="GO:0005524">
    <property type="term" value="F:ATP binding"/>
    <property type="evidence" value="ECO:0007669"/>
    <property type="project" value="UniProtKB-KW"/>
</dbReference>
<dbReference type="PANTHER" id="PTHR11406">
    <property type="entry name" value="PHOSPHOGLYCERATE KINASE"/>
    <property type="match status" value="1"/>
</dbReference>
<dbReference type="InterPro" id="IPR015911">
    <property type="entry name" value="Phosphoglycerate_kinase_CS"/>
</dbReference>
<dbReference type="PROSITE" id="PS00111">
    <property type="entry name" value="PGLYCERATE_KINASE"/>
    <property type="match status" value="1"/>
</dbReference>
<dbReference type="GO" id="GO:0005829">
    <property type="term" value="C:cytosol"/>
    <property type="evidence" value="ECO:0007669"/>
    <property type="project" value="UniProtKB-ARBA"/>
</dbReference>
<dbReference type="InterPro" id="IPR036043">
    <property type="entry name" value="Phosphoglycerate_kinase_sf"/>
</dbReference>
<keyword evidence="10 12" id="KW-0067">ATP-binding</keyword>
<feature type="binding site" evidence="12">
    <location>
        <position position="152"/>
    </location>
    <ligand>
        <name>substrate</name>
    </ligand>
</feature>
<evidence type="ECO:0000256" key="14">
    <source>
        <dbReference type="PIRSR" id="PIRSR000724-2"/>
    </source>
</evidence>
<evidence type="ECO:0000256" key="7">
    <source>
        <dbReference type="ARBA" id="ARBA00022679"/>
    </source>
</evidence>
<keyword evidence="9 12" id="KW-0418">Kinase</keyword>
<feature type="binding site" evidence="12">
    <location>
        <position position="119"/>
    </location>
    <ligand>
        <name>substrate</name>
    </ligand>
</feature>
<organism evidence="17 18">
    <name type="scientific">Peptoniphilus lacrimalis</name>
    <dbReference type="NCBI Taxonomy" id="33031"/>
    <lineage>
        <taxon>Bacteria</taxon>
        <taxon>Bacillati</taxon>
        <taxon>Bacillota</taxon>
        <taxon>Tissierellia</taxon>
        <taxon>Tissierellales</taxon>
        <taxon>Peptoniphilaceae</taxon>
        <taxon>Peptoniphilus</taxon>
    </lineage>
</organism>
<dbReference type="Proteomes" id="UP000255517">
    <property type="component" value="Unassembled WGS sequence"/>
</dbReference>
<accession>A0A379C2L3</accession>
<dbReference type="AlphaFoldDB" id="A0A379C2L3"/>
<feature type="binding site" evidence="12 14">
    <location>
        <begin position="350"/>
        <end position="353"/>
    </location>
    <ligand>
        <name>ATP</name>
        <dbReference type="ChEBI" id="CHEBI:30616"/>
    </ligand>
</feature>
<dbReference type="FunFam" id="3.40.50.1260:FF:000006">
    <property type="entry name" value="Phosphoglycerate kinase"/>
    <property type="match status" value="1"/>
</dbReference>
<sequence length="397" mass="43213">MIKKLEDFNFNGKTVLVRVDFNVPIKDGKVKGDDRIKKSLPTIKYIKEQGGKIILMSHLGRPKGKYNKDLSLRPVAQRLSEILGEDILFIDEKEVVNKEVKDKVKNLKNAEIALLENLRFRPEEEKNEESFSKDLASLADIYVNDAFGTAHRAHASNVGVSKFLPSAAGFLLEKEIKYLKESLENPKRPFVAILGGAKVSDKINLIKNLLDKIDSIVIVGAMANTFIKSMGKEVGKSLVEDDKLDLARQIIDQASKKGVNLILPEDFIEAREISDDAKGQVVDASSIDKDKMVLDIGPNSLKKIKMVLKDAKTIVWNGPAGVFEVDEFSKGTVGIAKILADSDALTIVGGGDSVAAVEKAGVEDKISHISTGGGASLELLEGKVLPAIKALGEANEN</sequence>
<feature type="binding site" evidence="13">
    <location>
        <position position="119"/>
    </location>
    <ligand>
        <name>(2R)-3-phosphoglycerate</name>
        <dbReference type="ChEBI" id="CHEBI:58272"/>
    </ligand>
</feature>
<dbReference type="GO" id="GO:0004618">
    <property type="term" value="F:phosphoglycerate kinase activity"/>
    <property type="evidence" value="ECO:0007669"/>
    <property type="project" value="UniProtKB-UniRule"/>
</dbReference>
<dbReference type="FunFam" id="3.40.50.1260:FF:000003">
    <property type="entry name" value="Phosphoglycerate kinase"/>
    <property type="match status" value="1"/>
</dbReference>
<evidence type="ECO:0000256" key="11">
    <source>
        <dbReference type="ARBA" id="ARBA00023152"/>
    </source>
</evidence>
<evidence type="ECO:0000256" key="3">
    <source>
        <dbReference type="ARBA" id="ARBA00008982"/>
    </source>
</evidence>
<evidence type="ECO:0000256" key="10">
    <source>
        <dbReference type="ARBA" id="ARBA00022840"/>
    </source>
</evidence>
<reference evidence="17 18" key="1">
    <citation type="submission" date="2018-06" db="EMBL/GenBank/DDBJ databases">
        <authorList>
            <consortium name="Pathogen Informatics"/>
            <person name="Doyle S."/>
        </authorList>
    </citation>
    <scope>NUCLEOTIDE SEQUENCE [LARGE SCALE GENOMIC DNA]</scope>
    <source>
        <strain evidence="17 18">NCTC13149</strain>
    </source>
</reference>
<comment type="subcellular location">
    <subcellularLocation>
        <location evidence="12">Cytoplasm</location>
    </subcellularLocation>
</comment>
<dbReference type="EC" id="2.7.2.3" evidence="5 12"/>
<comment type="catalytic activity">
    <reaction evidence="1 12 15">
        <text>(2R)-3-phosphoglycerate + ATP = (2R)-3-phospho-glyceroyl phosphate + ADP</text>
        <dbReference type="Rhea" id="RHEA:14801"/>
        <dbReference type="ChEBI" id="CHEBI:30616"/>
        <dbReference type="ChEBI" id="CHEBI:57604"/>
        <dbReference type="ChEBI" id="CHEBI:58272"/>
        <dbReference type="ChEBI" id="CHEBI:456216"/>
        <dbReference type="EC" id="2.7.2.3"/>
    </reaction>
</comment>
<dbReference type="InterPro" id="IPR015824">
    <property type="entry name" value="Phosphoglycerate_kinase_N"/>
</dbReference>
<evidence type="ECO:0000256" key="5">
    <source>
        <dbReference type="ARBA" id="ARBA00013061"/>
    </source>
</evidence>
<feature type="coiled-coil region" evidence="16">
    <location>
        <begin position="90"/>
        <end position="117"/>
    </location>
</feature>
<dbReference type="UniPathway" id="UPA00109">
    <property type="reaction ID" value="UER00185"/>
</dbReference>
<dbReference type="Gene3D" id="3.40.50.1260">
    <property type="entry name" value="Phosphoglycerate kinase, N-terminal domain"/>
    <property type="match status" value="2"/>
</dbReference>
<keyword evidence="16" id="KW-0175">Coiled coil</keyword>
<evidence type="ECO:0000313" key="17">
    <source>
        <dbReference type="EMBL" id="SUB56349.1"/>
    </source>
</evidence>
<dbReference type="GO" id="GO:0006096">
    <property type="term" value="P:glycolytic process"/>
    <property type="evidence" value="ECO:0007669"/>
    <property type="project" value="UniProtKB-UniRule"/>
</dbReference>
<dbReference type="HAMAP" id="MF_00145">
    <property type="entry name" value="Phosphoglyc_kinase"/>
    <property type="match status" value="1"/>
</dbReference>
<feature type="binding site" evidence="12 13">
    <location>
        <begin position="20"/>
        <end position="22"/>
    </location>
    <ligand>
        <name>substrate</name>
    </ligand>
</feature>
<protein>
    <recommendedName>
        <fullName evidence="6 12">Phosphoglycerate kinase</fullName>
        <ecNumber evidence="5 12">2.7.2.3</ecNumber>
    </recommendedName>
</protein>
<dbReference type="CDD" id="cd00318">
    <property type="entry name" value="Phosphoglycerate_kinase"/>
    <property type="match status" value="1"/>
</dbReference>
<keyword evidence="12" id="KW-0963">Cytoplasm</keyword>
<dbReference type="SUPFAM" id="SSF53748">
    <property type="entry name" value="Phosphoglycerate kinase"/>
    <property type="match status" value="1"/>
</dbReference>
<evidence type="ECO:0000256" key="2">
    <source>
        <dbReference type="ARBA" id="ARBA00004838"/>
    </source>
</evidence>
<dbReference type="InterPro" id="IPR001576">
    <property type="entry name" value="Phosphoglycerate_kinase"/>
</dbReference>
<dbReference type="Pfam" id="PF00162">
    <property type="entry name" value="PGK"/>
    <property type="match status" value="1"/>
</dbReference>
<evidence type="ECO:0000256" key="4">
    <source>
        <dbReference type="ARBA" id="ARBA00011245"/>
    </source>
</evidence>
<keyword evidence="7 12" id="KW-0808">Transferase</keyword>
<evidence type="ECO:0000256" key="13">
    <source>
        <dbReference type="PIRSR" id="PIRSR000724-1"/>
    </source>
</evidence>
<feature type="binding site" evidence="13">
    <location>
        <position position="152"/>
    </location>
    <ligand>
        <name>(2R)-3-phosphoglycerate</name>
        <dbReference type="ChEBI" id="CHEBI:58272"/>
    </ligand>
</feature>
<feature type="binding site" evidence="12 13">
    <location>
        <begin position="58"/>
        <end position="61"/>
    </location>
    <ligand>
        <name>substrate</name>
    </ligand>
</feature>
<name>A0A379C2L3_9FIRM</name>
<dbReference type="PRINTS" id="PR00477">
    <property type="entry name" value="PHGLYCKINASE"/>
</dbReference>
<feature type="binding site" evidence="12 14">
    <location>
        <position position="324"/>
    </location>
    <ligand>
        <name>ATP</name>
        <dbReference type="ChEBI" id="CHEBI:30616"/>
    </ligand>
</feature>
<comment type="caution">
    <text evidence="12">Lacks conserved residue(s) required for the propagation of feature annotation.</text>
</comment>
<feature type="binding site" evidence="12">
    <location>
        <position position="35"/>
    </location>
    <ligand>
        <name>substrate</name>
    </ligand>
</feature>
<dbReference type="PIRSF" id="PIRSF000724">
    <property type="entry name" value="Pgk"/>
    <property type="match status" value="1"/>
</dbReference>
<proteinExistence type="inferred from homology"/>
<gene>
    <name evidence="12 17" type="primary">pgk</name>
    <name evidence="17" type="synonym">tpi</name>
    <name evidence="17" type="ORF">NCTC13149_00119</name>
</gene>
<evidence type="ECO:0000256" key="1">
    <source>
        <dbReference type="ARBA" id="ARBA00000642"/>
    </source>
</evidence>
<dbReference type="OrthoDB" id="9808460at2"/>
<evidence type="ECO:0000256" key="12">
    <source>
        <dbReference type="HAMAP-Rule" id="MF_00145"/>
    </source>
</evidence>
<evidence type="ECO:0000256" key="15">
    <source>
        <dbReference type="RuleBase" id="RU000532"/>
    </source>
</evidence>
<dbReference type="GO" id="GO:0006094">
    <property type="term" value="P:gluconeogenesis"/>
    <property type="evidence" value="ECO:0007669"/>
    <property type="project" value="TreeGrafter"/>
</dbReference>
<feature type="binding site" evidence="12 14">
    <location>
        <position position="202"/>
    </location>
    <ligand>
        <name>ATP</name>
        <dbReference type="ChEBI" id="CHEBI:30616"/>
    </ligand>
</feature>
<dbReference type="PANTHER" id="PTHR11406:SF23">
    <property type="entry name" value="PHOSPHOGLYCERATE KINASE 1, CHLOROPLASTIC-RELATED"/>
    <property type="match status" value="1"/>
</dbReference>
<dbReference type="GO" id="GO:0043531">
    <property type="term" value="F:ADP binding"/>
    <property type="evidence" value="ECO:0007669"/>
    <property type="project" value="TreeGrafter"/>
</dbReference>
<evidence type="ECO:0000256" key="9">
    <source>
        <dbReference type="ARBA" id="ARBA00022777"/>
    </source>
</evidence>
<feature type="binding site" evidence="13">
    <location>
        <position position="35"/>
    </location>
    <ligand>
        <name>(2R)-3-phosphoglycerate</name>
        <dbReference type="ChEBI" id="CHEBI:58272"/>
    </ligand>
</feature>
<comment type="pathway">
    <text evidence="2 12">Carbohydrate degradation; glycolysis; pyruvate from D-glyceraldehyde 3-phosphate: step 2/5.</text>
</comment>
<dbReference type="STRING" id="1122949.GCA_000378725_00190"/>
<dbReference type="RefSeq" id="WP_009344863.1">
    <property type="nucleotide sequence ID" value="NZ_CP165621.1"/>
</dbReference>
<keyword evidence="8 12" id="KW-0547">Nucleotide-binding</keyword>